<keyword evidence="6" id="KW-0067">ATP-binding</keyword>
<evidence type="ECO:0000256" key="6">
    <source>
        <dbReference type="PIRSR" id="PIRSR038079-1"/>
    </source>
</evidence>
<dbReference type="GO" id="GO:0034504">
    <property type="term" value="P:protein localization to nucleus"/>
    <property type="evidence" value="ECO:0007669"/>
    <property type="project" value="TreeGrafter"/>
</dbReference>
<evidence type="ECO:0000256" key="1">
    <source>
        <dbReference type="ARBA" id="ARBA00004319"/>
    </source>
</evidence>
<dbReference type="Pfam" id="PF21376">
    <property type="entry name" value="TOR1A_C"/>
    <property type="match status" value="1"/>
</dbReference>
<evidence type="ECO:0000313" key="10">
    <source>
        <dbReference type="Proteomes" id="UP001046870"/>
    </source>
</evidence>
<reference evidence="9" key="1">
    <citation type="submission" date="2021-01" db="EMBL/GenBank/DDBJ databases">
        <authorList>
            <person name="Zahm M."/>
            <person name="Roques C."/>
            <person name="Cabau C."/>
            <person name="Klopp C."/>
            <person name="Donnadieu C."/>
            <person name="Jouanno E."/>
            <person name="Lampietro C."/>
            <person name="Louis A."/>
            <person name="Herpin A."/>
            <person name="Echchiki A."/>
            <person name="Berthelot C."/>
            <person name="Parey E."/>
            <person name="Roest-Crollius H."/>
            <person name="Braasch I."/>
            <person name="Postlethwait J."/>
            <person name="Bobe J."/>
            <person name="Montfort J."/>
            <person name="Bouchez O."/>
            <person name="Begum T."/>
            <person name="Mejri S."/>
            <person name="Adams A."/>
            <person name="Chen W.-J."/>
            <person name="Guiguen Y."/>
        </authorList>
    </citation>
    <scope>NUCLEOTIDE SEQUENCE</scope>
    <source>
        <strain evidence="9">YG-15Mar2019-1</strain>
        <tissue evidence="9">Brain</tissue>
    </source>
</reference>
<organism evidence="9 10">
    <name type="scientific">Megalops atlanticus</name>
    <name type="common">Tarpon</name>
    <name type="synonym">Clupea gigantea</name>
    <dbReference type="NCBI Taxonomy" id="7932"/>
    <lineage>
        <taxon>Eukaryota</taxon>
        <taxon>Metazoa</taxon>
        <taxon>Chordata</taxon>
        <taxon>Craniata</taxon>
        <taxon>Vertebrata</taxon>
        <taxon>Euteleostomi</taxon>
        <taxon>Actinopterygii</taxon>
        <taxon>Neopterygii</taxon>
        <taxon>Teleostei</taxon>
        <taxon>Elopiformes</taxon>
        <taxon>Megalopidae</taxon>
        <taxon>Megalops</taxon>
    </lineage>
</organism>
<dbReference type="GO" id="GO:0071763">
    <property type="term" value="P:nuclear membrane organization"/>
    <property type="evidence" value="ECO:0007669"/>
    <property type="project" value="TreeGrafter"/>
</dbReference>
<dbReference type="InterPro" id="IPR027417">
    <property type="entry name" value="P-loop_NTPase"/>
</dbReference>
<protein>
    <recommendedName>
        <fullName evidence="8">Torsin-1A C-terminal domain-containing protein</fullName>
    </recommendedName>
</protein>
<dbReference type="AlphaFoldDB" id="A0A9D3T8M5"/>
<keyword evidence="3 7" id="KW-0732">Signal</keyword>
<dbReference type="FunFam" id="3.40.50.300:FF:001719">
    <property type="entry name" value="Torsin"/>
    <property type="match status" value="1"/>
</dbReference>
<evidence type="ECO:0000259" key="8">
    <source>
        <dbReference type="Pfam" id="PF21376"/>
    </source>
</evidence>
<dbReference type="PANTHER" id="PTHR10760">
    <property type="entry name" value="TORSIN"/>
    <property type="match status" value="1"/>
</dbReference>
<dbReference type="PIRSF" id="PIRSF038079">
    <property type="entry name" value="Torsin_2A"/>
    <property type="match status" value="1"/>
</dbReference>
<dbReference type="EMBL" id="JAFDVH010000006">
    <property type="protein sequence ID" value="KAG7477249.1"/>
    <property type="molecule type" value="Genomic_DNA"/>
</dbReference>
<dbReference type="GO" id="GO:0005788">
    <property type="term" value="C:endoplasmic reticulum lumen"/>
    <property type="evidence" value="ECO:0007669"/>
    <property type="project" value="UniProtKB-SubCell"/>
</dbReference>
<feature type="binding site" evidence="6">
    <location>
        <begin position="142"/>
        <end position="149"/>
    </location>
    <ligand>
        <name>ATP</name>
        <dbReference type="ChEBI" id="CHEBI:30616"/>
    </ligand>
</feature>
<dbReference type="InterPro" id="IPR017378">
    <property type="entry name" value="Torsin_1/2"/>
</dbReference>
<comment type="similarity">
    <text evidence="2">Belongs to the ClpA/ClpB family. Torsin subfamily.</text>
</comment>
<feature type="chain" id="PRO_5038373144" description="Torsin-1A C-terminal domain-containing protein" evidence="7">
    <location>
        <begin position="23"/>
        <end position="370"/>
    </location>
</feature>
<dbReference type="InterPro" id="IPR049337">
    <property type="entry name" value="TOR1A_C"/>
</dbReference>
<dbReference type="GO" id="GO:0005635">
    <property type="term" value="C:nuclear envelope"/>
    <property type="evidence" value="ECO:0007669"/>
    <property type="project" value="TreeGrafter"/>
</dbReference>
<evidence type="ECO:0000256" key="2">
    <source>
        <dbReference type="ARBA" id="ARBA00006235"/>
    </source>
</evidence>
<dbReference type="Pfam" id="PF06309">
    <property type="entry name" value="Torsin"/>
    <property type="match status" value="1"/>
</dbReference>
<dbReference type="InterPro" id="IPR010448">
    <property type="entry name" value="Torsin"/>
</dbReference>
<proteinExistence type="inferred from homology"/>
<feature type="domain" description="Torsin-1A C-terminal" evidence="8">
    <location>
        <begin position="312"/>
        <end position="369"/>
    </location>
</feature>
<comment type="subcellular location">
    <subcellularLocation>
        <location evidence="1">Endoplasmic reticulum lumen</location>
    </subcellularLocation>
</comment>
<keyword evidence="5" id="KW-0325">Glycoprotein</keyword>
<dbReference type="PANTHER" id="PTHR10760:SF14">
    <property type="entry name" value="TORSIN-1B"/>
    <property type="match status" value="1"/>
</dbReference>
<evidence type="ECO:0000256" key="3">
    <source>
        <dbReference type="ARBA" id="ARBA00022729"/>
    </source>
</evidence>
<evidence type="ECO:0000256" key="7">
    <source>
        <dbReference type="SAM" id="SignalP"/>
    </source>
</evidence>
<feature type="signal peptide" evidence="7">
    <location>
        <begin position="1"/>
        <end position="22"/>
    </location>
</feature>
<accession>A0A9D3T8M5</accession>
<dbReference type="SUPFAM" id="SSF52540">
    <property type="entry name" value="P-loop containing nucleoside triphosphate hydrolases"/>
    <property type="match status" value="1"/>
</dbReference>
<dbReference type="OrthoDB" id="19623at2759"/>
<dbReference type="Proteomes" id="UP001046870">
    <property type="component" value="Chromosome 6"/>
</dbReference>
<dbReference type="GO" id="GO:0005524">
    <property type="term" value="F:ATP binding"/>
    <property type="evidence" value="ECO:0007669"/>
    <property type="project" value="UniProtKB-KW"/>
</dbReference>
<dbReference type="GO" id="GO:0016887">
    <property type="term" value="F:ATP hydrolysis activity"/>
    <property type="evidence" value="ECO:0007669"/>
    <property type="project" value="InterPro"/>
</dbReference>
<dbReference type="GO" id="GO:0019894">
    <property type="term" value="F:kinesin binding"/>
    <property type="evidence" value="ECO:0007669"/>
    <property type="project" value="TreeGrafter"/>
</dbReference>
<evidence type="ECO:0000256" key="4">
    <source>
        <dbReference type="ARBA" id="ARBA00022824"/>
    </source>
</evidence>
<keyword evidence="4" id="KW-0256">Endoplasmic reticulum</keyword>
<evidence type="ECO:0000256" key="5">
    <source>
        <dbReference type="ARBA" id="ARBA00023180"/>
    </source>
</evidence>
<name>A0A9D3T8M5_MEGAT</name>
<comment type="caution">
    <text evidence="9">The sequence shown here is derived from an EMBL/GenBank/DDBJ whole genome shotgun (WGS) entry which is preliminary data.</text>
</comment>
<gene>
    <name evidence="9" type="ORF">MATL_G00092150</name>
</gene>
<keyword evidence="6" id="KW-0547">Nucleotide-binding</keyword>
<evidence type="ECO:0000313" key="9">
    <source>
        <dbReference type="EMBL" id="KAG7477249.1"/>
    </source>
</evidence>
<dbReference type="Gene3D" id="3.40.50.300">
    <property type="entry name" value="P-loop containing nucleotide triphosphate hydrolases"/>
    <property type="match status" value="1"/>
</dbReference>
<keyword evidence="10" id="KW-1185">Reference proteome</keyword>
<sequence>MQLQPLAPVLLLLSHMVLMAAGEPISTSIAVGMAAVLTGLLASYQGVLYYLHECCREEWISFNKSVIVGATGFLYPLGKKIYNYFRETCNDDWIAFNTTGLEKDLERKLFGQHIASRVVLKGVTGFMNNKSPKKPLVLSLHGSTGTGKNFVSQLIADNIYKKGMTSNYVHLFTSTAHFPHPSQIDTYKVQLQQWIKGNVSSCPRSLFVFDEMDKMPPGLIDSIKPYLEYYDNLEGVSYRHAIFIFLSNAGGQNISQVALDFWLKGKDREEIQLKDLEAALSLEVFNNKNSGFWHTSLIDKNLVDFFIPFLPLERRHVRACALAEMEAQGLPLDEEIANQVADDMIYSPKAERVFASKGCKTTRSKLDYYT</sequence>